<sequence length="54" mass="6640">MKRFVYIKDDDSSQDLFCDNRISNRKYTVLNFLPKNLWEQFRFGFMSLNTHVFI</sequence>
<evidence type="ECO:0000259" key="1">
    <source>
        <dbReference type="Pfam" id="PF16209"/>
    </source>
</evidence>
<protein>
    <recommendedName>
        <fullName evidence="1">P-type ATPase N-terminal domain-containing protein</fullName>
    </recommendedName>
</protein>
<dbReference type="OrthoDB" id="785676at2759"/>
<dbReference type="InterPro" id="IPR032631">
    <property type="entry name" value="P-type_ATPase_N"/>
</dbReference>
<comment type="caution">
    <text evidence="2">The sequence shown here is derived from an EMBL/GenBank/DDBJ whole genome shotgun (WGS) entry which is preliminary data.</text>
</comment>
<name>A0A0K9PI00_ZOSMR</name>
<organism evidence="2 3">
    <name type="scientific">Zostera marina</name>
    <name type="common">Eelgrass</name>
    <dbReference type="NCBI Taxonomy" id="29655"/>
    <lineage>
        <taxon>Eukaryota</taxon>
        <taxon>Viridiplantae</taxon>
        <taxon>Streptophyta</taxon>
        <taxon>Embryophyta</taxon>
        <taxon>Tracheophyta</taxon>
        <taxon>Spermatophyta</taxon>
        <taxon>Magnoliopsida</taxon>
        <taxon>Liliopsida</taxon>
        <taxon>Zosteraceae</taxon>
        <taxon>Zostera</taxon>
    </lineage>
</organism>
<dbReference type="EMBL" id="LFYR01000830">
    <property type="protein sequence ID" value="KMZ68581.1"/>
    <property type="molecule type" value="Genomic_DNA"/>
</dbReference>
<dbReference type="Proteomes" id="UP000036987">
    <property type="component" value="Unassembled WGS sequence"/>
</dbReference>
<dbReference type="AlphaFoldDB" id="A0A0K9PI00"/>
<dbReference type="Pfam" id="PF16209">
    <property type="entry name" value="PhoLip_ATPase_N"/>
    <property type="match status" value="1"/>
</dbReference>
<keyword evidence="3" id="KW-1185">Reference proteome</keyword>
<evidence type="ECO:0000313" key="2">
    <source>
        <dbReference type="EMBL" id="KMZ68581.1"/>
    </source>
</evidence>
<feature type="domain" description="P-type ATPase N-terminal" evidence="1">
    <location>
        <begin position="5"/>
        <end position="42"/>
    </location>
</feature>
<evidence type="ECO:0000313" key="3">
    <source>
        <dbReference type="Proteomes" id="UP000036987"/>
    </source>
</evidence>
<accession>A0A0K9PI00</accession>
<proteinExistence type="predicted"/>
<dbReference type="STRING" id="29655.A0A0K9PI00"/>
<gene>
    <name evidence="2" type="ORF">ZOSMA_236G00060</name>
</gene>
<reference evidence="3" key="1">
    <citation type="journal article" date="2016" name="Nature">
        <title>The genome of the seagrass Zostera marina reveals angiosperm adaptation to the sea.</title>
        <authorList>
            <person name="Olsen J.L."/>
            <person name="Rouze P."/>
            <person name="Verhelst B."/>
            <person name="Lin Y.-C."/>
            <person name="Bayer T."/>
            <person name="Collen J."/>
            <person name="Dattolo E."/>
            <person name="De Paoli E."/>
            <person name="Dittami S."/>
            <person name="Maumus F."/>
            <person name="Michel G."/>
            <person name="Kersting A."/>
            <person name="Lauritano C."/>
            <person name="Lohaus R."/>
            <person name="Toepel M."/>
            <person name="Tonon T."/>
            <person name="Vanneste K."/>
            <person name="Amirebrahimi M."/>
            <person name="Brakel J."/>
            <person name="Bostroem C."/>
            <person name="Chovatia M."/>
            <person name="Grimwood J."/>
            <person name="Jenkins J.W."/>
            <person name="Jueterbock A."/>
            <person name="Mraz A."/>
            <person name="Stam W.T."/>
            <person name="Tice H."/>
            <person name="Bornberg-Bauer E."/>
            <person name="Green P.J."/>
            <person name="Pearson G.A."/>
            <person name="Procaccini G."/>
            <person name="Duarte C.M."/>
            <person name="Schmutz J."/>
            <person name="Reusch T.B.H."/>
            <person name="Van de Peer Y."/>
        </authorList>
    </citation>
    <scope>NUCLEOTIDE SEQUENCE [LARGE SCALE GENOMIC DNA]</scope>
    <source>
        <strain evidence="3">cv. Finnish</strain>
    </source>
</reference>